<dbReference type="PROSITE" id="PS50109">
    <property type="entry name" value="HIS_KIN"/>
    <property type="match status" value="1"/>
</dbReference>
<feature type="domain" description="Histidine kinase" evidence="7">
    <location>
        <begin position="196"/>
        <end position="414"/>
    </location>
</feature>
<dbReference type="SMART" id="SM00448">
    <property type="entry name" value="REC"/>
    <property type="match status" value="1"/>
</dbReference>
<keyword evidence="3 5" id="KW-0597">Phosphoprotein</keyword>
<evidence type="ECO:0000259" key="7">
    <source>
        <dbReference type="PROSITE" id="PS50109"/>
    </source>
</evidence>
<dbReference type="Pfam" id="PF00512">
    <property type="entry name" value="HisKA"/>
    <property type="match status" value="1"/>
</dbReference>
<dbReference type="Proteomes" id="UP001626537">
    <property type="component" value="Chromosome"/>
</dbReference>
<keyword evidence="10" id="KW-1185">Reference proteome</keyword>
<evidence type="ECO:0000256" key="2">
    <source>
        <dbReference type="ARBA" id="ARBA00012438"/>
    </source>
</evidence>
<dbReference type="InterPro" id="IPR036890">
    <property type="entry name" value="HATPase_C_sf"/>
</dbReference>
<feature type="transmembrane region" description="Helical" evidence="6">
    <location>
        <begin position="80"/>
        <end position="98"/>
    </location>
</feature>
<dbReference type="Gene3D" id="3.30.565.10">
    <property type="entry name" value="Histidine kinase-like ATPase, C-terminal domain"/>
    <property type="match status" value="1"/>
</dbReference>
<dbReference type="EC" id="2.7.13.3" evidence="2"/>
<dbReference type="InterPro" id="IPR004358">
    <property type="entry name" value="Sig_transdc_His_kin-like_C"/>
</dbReference>
<feature type="transmembrane region" description="Helical" evidence="6">
    <location>
        <begin position="28"/>
        <end position="48"/>
    </location>
</feature>
<dbReference type="InterPro" id="IPR005467">
    <property type="entry name" value="His_kinase_dom"/>
</dbReference>
<dbReference type="Gene3D" id="3.40.50.2300">
    <property type="match status" value="1"/>
</dbReference>
<dbReference type="RefSeq" id="WP_407346499.1">
    <property type="nucleotide sequence ID" value="NZ_CP136864.1"/>
</dbReference>
<protein>
    <recommendedName>
        <fullName evidence="2">histidine kinase</fullName>
        <ecNumber evidence="2">2.7.13.3</ecNumber>
    </recommendedName>
</protein>
<feature type="transmembrane region" description="Helical" evidence="6">
    <location>
        <begin position="127"/>
        <end position="145"/>
    </location>
</feature>
<dbReference type="CDD" id="cd00082">
    <property type="entry name" value="HisKA"/>
    <property type="match status" value="1"/>
</dbReference>
<evidence type="ECO:0000256" key="3">
    <source>
        <dbReference type="ARBA" id="ARBA00022553"/>
    </source>
</evidence>
<dbReference type="InterPro" id="IPR011006">
    <property type="entry name" value="CheY-like_superfamily"/>
</dbReference>
<organism evidence="9 10">
    <name type="scientific">Congregibacter variabilis</name>
    <dbReference type="NCBI Taxonomy" id="3081200"/>
    <lineage>
        <taxon>Bacteria</taxon>
        <taxon>Pseudomonadati</taxon>
        <taxon>Pseudomonadota</taxon>
        <taxon>Gammaproteobacteria</taxon>
        <taxon>Cellvibrionales</taxon>
        <taxon>Halieaceae</taxon>
        <taxon>Congregibacter</taxon>
    </lineage>
</organism>
<dbReference type="PANTHER" id="PTHR45339">
    <property type="entry name" value="HYBRID SIGNAL TRANSDUCTION HISTIDINE KINASE J"/>
    <property type="match status" value="1"/>
</dbReference>
<evidence type="ECO:0000313" key="10">
    <source>
        <dbReference type="Proteomes" id="UP001626537"/>
    </source>
</evidence>
<dbReference type="InterPro" id="IPR003594">
    <property type="entry name" value="HATPase_dom"/>
</dbReference>
<dbReference type="InterPro" id="IPR001789">
    <property type="entry name" value="Sig_transdc_resp-reg_receiver"/>
</dbReference>
<feature type="transmembrane region" description="Helical" evidence="6">
    <location>
        <begin position="151"/>
        <end position="170"/>
    </location>
</feature>
<evidence type="ECO:0000256" key="4">
    <source>
        <dbReference type="ARBA" id="ARBA00023012"/>
    </source>
</evidence>
<evidence type="ECO:0000313" key="9">
    <source>
        <dbReference type="EMBL" id="WOJ91934.1"/>
    </source>
</evidence>
<dbReference type="SUPFAM" id="SSF47384">
    <property type="entry name" value="Homodimeric domain of signal transducing histidine kinase"/>
    <property type="match status" value="1"/>
</dbReference>
<dbReference type="SUPFAM" id="SSF55874">
    <property type="entry name" value="ATPase domain of HSP90 chaperone/DNA topoisomerase II/histidine kinase"/>
    <property type="match status" value="1"/>
</dbReference>
<dbReference type="InterPro" id="IPR003661">
    <property type="entry name" value="HisK_dim/P_dom"/>
</dbReference>
<sequence length="575" mass="63055">MAVNIDGRLKNTVDSQQELLDQNIERSALRYICLAIGLVMAVFSYNNLVTGVQWLGWAGFVMAIAMTAYALILDRIPASRYVGIAPLIGAGLIVAMAISVHNYGIFWTPVMIVAAFAVAHRYIALPYCVVFILIVAPMTAVTLNVGSGVRLAMALSLTTFFSYFLSRLVAQRTAKLLQNMKELEKANAVKSEFIANMSHEMRTPLTTVLGYSERLLDSKELSPANRKEVEAVASGARQLGRLINDVLDLSRAEEGHLEVNLEDIQLAPLLNDVIDTLEPSALEKGLELQLRSDLPLALCFRSDPLRLRQILMNLLRNAIKFTSAGSVILSVDYDADEKLMRFSVADTGIGIADDFRGQLFQRFSQADSAMNRDHGGTGLGLYISRQLAGLLNGELSYIPQDVGSLFQLSIHTETVLKPEASQSEVTLDDVRPTLDKPEAQFTGHVLIAEDSPANQLLISLLVKKLGLTSSLANNGAQAVELMQCESFDLVLMDLQMPVMSGIEATQAIRQFNKDVPVVALSADVLRHDRRSDEMAGFNEFLAKPIEMAKMCAVFERYLVSDVDAHGKSVSEEDVA</sequence>
<dbReference type="PANTHER" id="PTHR45339:SF1">
    <property type="entry name" value="HYBRID SIGNAL TRANSDUCTION HISTIDINE KINASE J"/>
    <property type="match status" value="1"/>
</dbReference>
<feature type="modified residue" description="4-aspartylphosphate" evidence="5">
    <location>
        <position position="493"/>
    </location>
</feature>
<dbReference type="CDD" id="cd16922">
    <property type="entry name" value="HATPase_EvgS-ArcB-TorS-like"/>
    <property type="match status" value="1"/>
</dbReference>
<evidence type="ECO:0000256" key="5">
    <source>
        <dbReference type="PROSITE-ProRule" id="PRU00169"/>
    </source>
</evidence>
<dbReference type="SMART" id="SM00387">
    <property type="entry name" value="HATPase_c"/>
    <property type="match status" value="1"/>
</dbReference>
<dbReference type="EMBL" id="CP136864">
    <property type="protein sequence ID" value="WOJ91934.1"/>
    <property type="molecule type" value="Genomic_DNA"/>
</dbReference>
<keyword evidence="6" id="KW-0472">Membrane</keyword>
<keyword evidence="6" id="KW-1133">Transmembrane helix</keyword>
<dbReference type="PROSITE" id="PS50110">
    <property type="entry name" value="RESPONSE_REGULATORY"/>
    <property type="match status" value="1"/>
</dbReference>
<dbReference type="CDD" id="cd17546">
    <property type="entry name" value="REC_hyHK_CKI1_RcsC-like"/>
    <property type="match status" value="1"/>
</dbReference>
<evidence type="ECO:0000259" key="8">
    <source>
        <dbReference type="PROSITE" id="PS50110"/>
    </source>
</evidence>
<dbReference type="PRINTS" id="PR00344">
    <property type="entry name" value="BCTRLSENSOR"/>
</dbReference>
<keyword evidence="6" id="KW-0812">Transmembrane</keyword>
<proteinExistence type="predicted"/>
<dbReference type="Pfam" id="PF00072">
    <property type="entry name" value="Response_reg"/>
    <property type="match status" value="1"/>
</dbReference>
<reference evidence="9 10" key="1">
    <citation type="submission" date="2023-10" db="EMBL/GenBank/DDBJ databases">
        <title>Two novel species belonging to the OM43/NOR5 clade.</title>
        <authorList>
            <person name="Park M."/>
        </authorList>
    </citation>
    <scope>NUCLEOTIDE SEQUENCE [LARGE SCALE GENOMIC DNA]</scope>
    <source>
        <strain evidence="9 10">IMCC43200</strain>
    </source>
</reference>
<dbReference type="Pfam" id="PF02518">
    <property type="entry name" value="HATPase_c"/>
    <property type="match status" value="1"/>
</dbReference>
<feature type="domain" description="Response regulatory" evidence="8">
    <location>
        <begin position="444"/>
        <end position="558"/>
    </location>
</feature>
<accession>A0ABZ0HZF1</accession>
<evidence type="ECO:0000256" key="6">
    <source>
        <dbReference type="SAM" id="Phobius"/>
    </source>
</evidence>
<dbReference type="Gene3D" id="1.10.287.130">
    <property type="match status" value="1"/>
</dbReference>
<evidence type="ECO:0000256" key="1">
    <source>
        <dbReference type="ARBA" id="ARBA00000085"/>
    </source>
</evidence>
<keyword evidence="4" id="KW-0902">Two-component regulatory system</keyword>
<gene>
    <name evidence="9" type="ORF">R0135_09035</name>
</gene>
<name>A0ABZ0HZF1_9GAMM</name>
<dbReference type="InterPro" id="IPR036097">
    <property type="entry name" value="HisK_dim/P_sf"/>
</dbReference>
<dbReference type="SUPFAM" id="SSF52172">
    <property type="entry name" value="CheY-like"/>
    <property type="match status" value="1"/>
</dbReference>
<dbReference type="SMART" id="SM00388">
    <property type="entry name" value="HisKA"/>
    <property type="match status" value="1"/>
</dbReference>
<feature type="transmembrane region" description="Helical" evidence="6">
    <location>
        <begin position="54"/>
        <end position="73"/>
    </location>
</feature>
<comment type="catalytic activity">
    <reaction evidence="1">
        <text>ATP + protein L-histidine = ADP + protein N-phospho-L-histidine.</text>
        <dbReference type="EC" id="2.7.13.3"/>
    </reaction>
</comment>